<dbReference type="PRINTS" id="PR00019">
    <property type="entry name" value="LEURICHRPT"/>
</dbReference>
<dbReference type="Pfam" id="PF23598">
    <property type="entry name" value="LRR_14"/>
    <property type="match status" value="1"/>
</dbReference>
<dbReference type="EMBL" id="AFYH01000680">
    <property type="status" value="NOT_ANNOTATED_CDS"/>
    <property type="molecule type" value="Genomic_DNA"/>
</dbReference>
<keyword evidence="2" id="KW-0677">Repeat</keyword>
<dbReference type="InterPro" id="IPR003591">
    <property type="entry name" value="Leu-rich_rpt_typical-subtyp"/>
</dbReference>
<dbReference type="InterPro" id="IPR020825">
    <property type="entry name" value="Phe-tRNA_synthase-like_B3/B4"/>
</dbReference>
<accession>H3BIJ6</accession>
<dbReference type="PANTHER" id="PTHR48051">
    <property type="match status" value="1"/>
</dbReference>
<dbReference type="Gene3D" id="3.50.40.10">
    <property type="entry name" value="Phenylalanyl-trna Synthetase, Chain B, domain 3"/>
    <property type="match status" value="1"/>
</dbReference>
<dbReference type="Gene3D" id="3.80.10.10">
    <property type="entry name" value="Ribonuclease Inhibitor"/>
    <property type="match status" value="1"/>
</dbReference>
<dbReference type="OMA" id="MCERRTA"/>
<dbReference type="HOGENOM" id="CLU_756396_0_0_1"/>
<reference evidence="5" key="2">
    <citation type="submission" date="2025-08" db="UniProtKB">
        <authorList>
            <consortium name="Ensembl"/>
        </authorList>
    </citation>
    <scope>IDENTIFICATION</scope>
</reference>
<dbReference type="InterPro" id="IPR001611">
    <property type="entry name" value="Leu-rich_rpt"/>
</dbReference>
<proteinExistence type="predicted"/>
<dbReference type="AlphaFoldDB" id="H3BIJ6"/>
<organism evidence="5 6">
    <name type="scientific">Latimeria chalumnae</name>
    <name type="common">Coelacanth</name>
    <dbReference type="NCBI Taxonomy" id="7897"/>
    <lineage>
        <taxon>Eukaryota</taxon>
        <taxon>Metazoa</taxon>
        <taxon>Chordata</taxon>
        <taxon>Craniata</taxon>
        <taxon>Vertebrata</taxon>
        <taxon>Euteleostomi</taxon>
        <taxon>Coelacanthiformes</taxon>
        <taxon>Coelacanthidae</taxon>
        <taxon>Latimeria</taxon>
    </lineage>
</organism>
<feature type="domain" description="Disease resistance R13L4/SHOC-2-like LRR" evidence="4">
    <location>
        <begin position="41"/>
        <end position="147"/>
    </location>
</feature>
<reference evidence="5" key="3">
    <citation type="submission" date="2025-09" db="UniProtKB">
        <authorList>
            <consortium name="Ensembl"/>
        </authorList>
    </citation>
    <scope>IDENTIFICATION</scope>
</reference>
<evidence type="ECO:0000256" key="2">
    <source>
        <dbReference type="ARBA" id="ARBA00022737"/>
    </source>
</evidence>
<protein>
    <submittedName>
        <fullName evidence="5">Leucine rich repeat containing 47</fullName>
    </submittedName>
</protein>
<dbReference type="PROSITE" id="PS51450">
    <property type="entry name" value="LRR"/>
    <property type="match status" value="1"/>
</dbReference>
<dbReference type="InterPro" id="IPR025875">
    <property type="entry name" value="Leu-rich_rpt_4"/>
</dbReference>
<evidence type="ECO:0000313" key="6">
    <source>
        <dbReference type="Proteomes" id="UP000008672"/>
    </source>
</evidence>
<evidence type="ECO:0000259" key="4">
    <source>
        <dbReference type="Pfam" id="PF23598"/>
    </source>
</evidence>
<dbReference type="GeneTree" id="ENSGT00530000063489"/>
<dbReference type="Proteomes" id="UP000008672">
    <property type="component" value="Unassembled WGS sequence"/>
</dbReference>
<evidence type="ECO:0000313" key="5">
    <source>
        <dbReference type="Ensembl" id="ENSLACP00000021717.1"/>
    </source>
</evidence>
<dbReference type="SUPFAM" id="SSF52047">
    <property type="entry name" value="RNI-like"/>
    <property type="match status" value="1"/>
</dbReference>
<feature type="compositionally biased region" description="Basic and acidic residues" evidence="3">
    <location>
        <begin position="259"/>
        <end position="272"/>
    </location>
</feature>
<dbReference type="InterPro" id="IPR050216">
    <property type="entry name" value="LRR_domain-containing"/>
</dbReference>
<dbReference type="Ensembl" id="ENSLACT00000021858.1">
    <property type="protein sequence ID" value="ENSLACP00000021717.1"/>
    <property type="gene ID" value="ENSLACG00000019083.1"/>
</dbReference>
<dbReference type="STRING" id="7897.ENSLACP00000021717"/>
<dbReference type="Bgee" id="ENSLACG00000019083">
    <property type="expression patterns" value="Expressed in muscle tissue and 6 other cell types or tissues"/>
</dbReference>
<keyword evidence="6" id="KW-1185">Reference proteome</keyword>
<dbReference type="GO" id="GO:0005737">
    <property type="term" value="C:cytoplasm"/>
    <property type="evidence" value="ECO:0007669"/>
    <property type="project" value="TreeGrafter"/>
</dbReference>
<gene>
    <name evidence="5" type="primary">LRRC47</name>
</gene>
<evidence type="ECO:0000256" key="3">
    <source>
        <dbReference type="SAM" id="MobiDB-lite"/>
    </source>
</evidence>
<evidence type="ECO:0000256" key="1">
    <source>
        <dbReference type="ARBA" id="ARBA00022614"/>
    </source>
</evidence>
<dbReference type="InterPro" id="IPR032675">
    <property type="entry name" value="LRR_dom_sf"/>
</dbReference>
<keyword evidence="1" id="KW-0433">Leucine-rich repeat</keyword>
<dbReference type="PANTHER" id="PTHR48051:SF1">
    <property type="entry name" value="RAS SUPPRESSOR PROTEIN 1"/>
    <property type="match status" value="1"/>
</dbReference>
<dbReference type="SMART" id="SM00364">
    <property type="entry name" value="LRR_BAC"/>
    <property type="match status" value="4"/>
</dbReference>
<dbReference type="FunCoup" id="H3BIJ6">
    <property type="interactions" value="2232"/>
</dbReference>
<dbReference type="SMART" id="SM00369">
    <property type="entry name" value="LRR_TYP"/>
    <property type="match status" value="4"/>
</dbReference>
<dbReference type="InterPro" id="IPR055414">
    <property type="entry name" value="LRR_R13L4/SHOC2-like"/>
</dbReference>
<dbReference type="InParanoid" id="H3BIJ6"/>
<name>H3BIJ6_LATCH</name>
<feature type="region of interest" description="Disordered" evidence="3">
    <location>
        <begin position="249"/>
        <end position="297"/>
    </location>
</feature>
<feature type="compositionally biased region" description="Basic residues" evidence="3">
    <location>
        <begin position="273"/>
        <end position="284"/>
    </location>
</feature>
<sequence length="366" mass="39401">MAGAAASGARWVEIETAAREKRRELVLQGAAVDQKIREAGGLAPGLYSLSLLNHLEVSRCPSLRALEPGLGKLEQLQSLILRQDGLAELPAAIGGLRALRVLDVSGNRLEALPAELARLAELSSLNASCNRLRALPPGLGQCSKLATVNLSGNELARLPAGLLGEDLPLLSAFFASDNLIEELGGGISNLPSLKSLDLANNRLSEIPSELADCPKLKDVNFRGNKLKDKRLEKMVNGCQTKSILDYLRAGGRGRGKGRGKPDPAEKEEGKERERKKKREKKQRAGRGGDREEEDEEEEEELNKLVVRVLHISESPTVVTVKVNSAVKDVRPYIVCCVVRGLNLKPGNALKRFLTAQVNIASGGGEG</sequence>
<dbReference type="eggNOG" id="KOG2472">
    <property type="taxonomic scope" value="Eukaryota"/>
</dbReference>
<dbReference type="Pfam" id="PF12799">
    <property type="entry name" value="LRR_4"/>
    <property type="match status" value="1"/>
</dbReference>
<reference evidence="6" key="1">
    <citation type="submission" date="2011-08" db="EMBL/GenBank/DDBJ databases">
        <title>The draft genome of Latimeria chalumnae.</title>
        <authorList>
            <person name="Di Palma F."/>
            <person name="Alfoldi J."/>
            <person name="Johnson J."/>
            <person name="Berlin A."/>
            <person name="Gnerre S."/>
            <person name="Jaffe D."/>
            <person name="MacCallum I."/>
            <person name="Young S."/>
            <person name="Walker B.J."/>
            <person name="Lander E."/>
            <person name="Lindblad-Toh K."/>
        </authorList>
    </citation>
    <scope>NUCLEOTIDE SEQUENCE [LARGE SCALE GENOMIC DNA]</scope>
    <source>
        <strain evidence="6">Wild caught</strain>
    </source>
</reference>